<feature type="compositionally biased region" description="Polar residues" evidence="1">
    <location>
        <begin position="386"/>
        <end position="399"/>
    </location>
</feature>
<proteinExistence type="predicted"/>
<evidence type="ECO:0000259" key="2">
    <source>
        <dbReference type="Pfam" id="PF12307"/>
    </source>
</evidence>
<dbReference type="EMBL" id="LT629792">
    <property type="protein sequence ID" value="SDT97850.1"/>
    <property type="molecule type" value="Genomic_DNA"/>
</dbReference>
<dbReference type="Pfam" id="PF12307">
    <property type="entry name" value="DUF3631"/>
    <property type="match status" value="1"/>
</dbReference>
<gene>
    <name evidence="3" type="ORF">SAMN04489714_1381</name>
</gene>
<feature type="domain" description="DUF3631" evidence="2">
    <location>
        <begin position="173"/>
        <end position="351"/>
    </location>
</feature>
<accession>A0ABY0V8D8</accession>
<name>A0ABY0V8D8_9ACTO</name>
<evidence type="ECO:0000313" key="4">
    <source>
        <dbReference type="Proteomes" id="UP000198976"/>
    </source>
</evidence>
<dbReference type="InterPro" id="IPR022081">
    <property type="entry name" value="DUF3631"/>
</dbReference>
<dbReference type="RefSeq" id="WP_257590282.1">
    <property type="nucleotide sequence ID" value="NZ_LT629792.1"/>
</dbReference>
<evidence type="ECO:0000313" key="3">
    <source>
        <dbReference type="EMBL" id="SDT97850.1"/>
    </source>
</evidence>
<protein>
    <recommendedName>
        <fullName evidence="2">DUF3631 domain-containing protein</fullName>
    </recommendedName>
</protein>
<sequence length="431" mass="47987">MSEKEEGSELFDAVYKFLGRFVAYPTSESRVAHVLWIAHTWFMDEWEATPRLAFLSPEPESGKTRALEVTAPLVCDGLSFSNVSPAYLFRRVTKEDTPPTVLFDEIDAIFGPKANGNEDLRSFLNAGHRKGARIGRCLDHGAGIEEFDTYCAVALAGLGYLPDTIATRSVIVRMRKRKSSEQVEQWRIRTCEPKAVALHDWFEQWASQQRDNVGIPMLPNQIRDRNADVWEPLIAVADLAGGAWPQAARTAAITMTSTEATPATLGAQLLVDIHTIFESKGRQWVNSGELVNELNMMEESPWGDLKGRPMDTRRLARMLKGYGITPQKKRLGEATSRGYPRDAFTDAWERYLPARSLQEAEQAEHRNIGVIPTKNDATPKTPIRNIRNTSGTKQPQNINDVPDVPLVPVKSGYTGDGKQGSLFDSDVEGCA</sequence>
<organism evidence="3 4">
    <name type="scientific">Schaalia radingae</name>
    <dbReference type="NCBI Taxonomy" id="131110"/>
    <lineage>
        <taxon>Bacteria</taxon>
        <taxon>Bacillati</taxon>
        <taxon>Actinomycetota</taxon>
        <taxon>Actinomycetes</taxon>
        <taxon>Actinomycetales</taxon>
        <taxon>Actinomycetaceae</taxon>
        <taxon>Schaalia</taxon>
    </lineage>
</organism>
<dbReference type="Proteomes" id="UP000198976">
    <property type="component" value="Chromosome I"/>
</dbReference>
<feature type="region of interest" description="Disordered" evidence="1">
    <location>
        <begin position="372"/>
        <end position="431"/>
    </location>
</feature>
<reference evidence="3 4" key="1">
    <citation type="submission" date="2016-10" db="EMBL/GenBank/DDBJ databases">
        <authorList>
            <person name="Varghese N."/>
            <person name="Submissions S."/>
        </authorList>
    </citation>
    <scope>NUCLEOTIDE SEQUENCE [LARGE SCALE GENOMIC DNA]</scope>
    <source>
        <strain evidence="3 4">DSM 9169</strain>
    </source>
</reference>
<evidence type="ECO:0000256" key="1">
    <source>
        <dbReference type="SAM" id="MobiDB-lite"/>
    </source>
</evidence>
<keyword evidence="4" id="KW-1185">Reference proteome</keyword>